<evidence type="ECO:0000256" key="3">
    <source>
        <dbReference type="ARBA" id="ARBA00023002"/>
    </source>
</evidence>
<dbReference type="SUPFAM" id="SSF51430">
    <property type="entry name" value="NAD(P)-linked oxidoreductase"/>
    <property type="match status" value="1"/>
</dbReference>
<dbReference type="GO" id="GO:1990002">
    <property type="term" value="F:methylglyoxal reductase (NADPH) (acetol producing) activity"/>
    <property type="evidence" value="ECO:0007669"/>
    <property type="project" value="RHEA"/>
</dbReference>
<name>F9D698_PREDD</name>
<dbReference type="GO" id="GO:0050109">
    <property type="term" value="F:morphine 6-dehydrogenase activity"/>
    <property type="evidence" value="ECO:0007669"/>
    <property type="project" value="UniProtKB-EC"/>
</dbReference>
<evidence type="ECO:0000256" key="7">
    <source>
        <dbReference type="PIRSR" id="PIRSR000097-3"/>
    </source>
</evidence>
<feature type="active site" description="Proton donor" evidence="5">
    <location>
        <position position="54"/>
    </location>
</feature>
<dbReference type="STRING" id="908937.Prede_2191"/>
<evidence type="ECO:0000256" key="4">
    <source>
        <dbReference type="ARBA" id="ARBA00049445"/>
    </source>
</evidence>
<dbReference type="PANTHER" id="PTHR43827:SF3">
    <property type="entry name" value="NADP-DEPENDENT OXIDOREDUCTASE DOMAIN-CONTAINING PROTEIN"/>
    <property type="match status" value="1"/>
</dbReference>
<dbReference type="CDD" id="cd19071">
    <property type="entry name" value="AKR_AKR1-5-like"/>
    <property type="match status" value="1"/>
</dbReference>
<dbReference type="InterPro" id="IPR020471">
    <property type="entry name" value="AKR"/>
</dbReference>
<dbReference type="Gene3D" id="3.20.20.100">
    <property type="entry name" value="NADP-dependent oxidoreductase domain"/>
    <property type="match status" value="1"/>
</dbReference>
<dbReference type="FunFam" id="3.20.20.100:FF:000002">
    <property type="entry name" value="2,5-diketo-D-gluconic acid reductase A"/>
    <property type="match status" value="1"/>
</dbReference>
<comment type="similarity">
    <text evidence="1">Belongs to the aldo/keto reductase family.</text>
</comment>
<evidence type="ECO:0000313" key="10">
    <source>
        <dbReference type="Proteomes" id="UP000007820"/>
    </source>
</evidence>
<feature type="domain" description="NADP-dependent oxidoreductase" evidence="8">
    <location>
        <begin position="28"/>
        <end position="284"/>
    </location>
</feature>
<evidence type="ECO:0000259" key="8">
    <source>
        <dbReference type="Pfam" id="PF00248"/>
    </source>
</evidence>
<protein>
    <submittedName>
        <fullName evidence="9">Morphine 6-dehydrogenase</fullName>
        <ecNumber evidence="9">1.1.1.218</ecNumber>
    </submittedName>
</protein>
<organism evidence="9 10">
    <name type="scientific">Prevotella dentalis (strain ATCC 49559 / DSM 3688 / JCM 13448 / NCTC 12043 / ES 2772)</name>
    <name type="common">Mitsuokella dentalis</name>
    <dbReference type="NCBI Taxonomy" id="908937"/>
    <lineage>
        <taxon>Bacteria</taxon>
        <taxon>Pseudomonadati</taxon>
        <taxon>Bacteroidota</taxon>
        <taxon>Bacteroidia</taxon>
        <taxon>Bacteroidales</taxon>
        <taxon>Prevotellaceae</taxon>
        <taxon>Prevotella</taxon>
    </lineage>
</organism>
<accession>F9D698</accession>
<keyword evidence="2" id="KW-0521">NADP</keyword>
<comment type="catalytic activity">
    <reaction evidence="4">
        <text>hydroxyacetone + NADP(+) = methylglyoxal + NADPH + H(+)</text>
        <dbReference type="Rhea" id="RHEA:27986"/>
        <dbReference type="ChEBI" id="CHEBI:15378"/>
        <dbReference type="ChEBI" id="CHEBI:17158"/>
        <dbReference type="ChEBI" id="CHEBI:27957"/>
        <dbReference type="ChEBI" id="CHEBI:57783"/>
        <dbReference type="ChEBI" id="CHEBI:58349"/>
    </reaction>
</comment>
<proteinExistence type="inferred from homology"/>
<dbReference type="PIRSF" id="PIRSF000097">
    <property type="entry name" value="AKR"/>
    <property type="match status" value="1"/>
</dbReference>
<evidence type="ECO:0000313" key="9">
    <source>
        <dbReference type="EMBL" id="EGQ12493.1"/>
    </source>
</evidence>
<evidence type="ECO:0000256" key="6">
    <source>
        <dbReference type="PIRSR" id="PIRSR000097-2"/>
    </source>
</evidence>
<sequence>MEIEQQMKNIVLNNGVEMPQHGLGTFLIPKEKLSRTLAEAYEMGYRQFDTAWRYHNETEIAQALKENGIHREDVFITTKVNADALYYFGYWYGKHSIFNVRSFKSISRAIEESFENLQTDYVDLFLVHWPWPIYRKMYKELTKYYKAGRIRAIGVCSCLPPHLEALKDVSDIVPAVNQFEISPLNTQKQLIQYCRERGIQVEAMATLSHFRSNEPRKELTENETIRPIAEKYGKTIPQIIFKWLLQQDIIIIPKTWNPKYLKQNISLYDFTLDDTEMALIDSLDKGHFLNYNPYNAFRGLPRKYKSWDGFK</sequence>
<feature type="site" description="Lowers pKa of active site Tyr" evidence="7">
    <location>
        <position position="79"/>
    </location>
</feature>
<dbReference type="EC" id="1.1.1.218" evidence="9"/>
<keyword evidence="3 9" id="KW-0560">Oxidoreductase</keyword>
<dbReference type="RefSeq" id="WP_005847352.1">
    <property type="nucleotide sequence ID" value="NC_019968.1"/>
</dbReference>
<evidence type="ECO:0000256" key="1">
    <source>
        <dbReference type="ARBA" id="ARBA00007905"/>
    </source>
</evidence>
<dbReference type="Pfam" id="PF00248">
    <property type="entry name" value="Aldo_ket_red"/>
    <property type="match status" value="1"/>
</dbReference>
<feature type="binding site" evidence="6">
    <location>
        <position position="128"/>
    </location>
    <ligand>
        <name>substrate</name>
    </ligand>
</feature>
<evidence type="ECO:0000256" key="2">
    <source>
        <dbReference type="ARBA" id="ARBA00022857"/>
    </source>
</evidence>
<dbReference type="AlphaFoldDB" id="F9D698"/>
<reference evidence="9 10" key="1">
    <citation type="submission" date="2011-04" db="EMBL/GenBank/DDBJ databases">
        <authorList>
            <person name="Muzny D."/>
            <person name="Qin X."/>
            <person name="Deng J."/>
            <person name="Jiang H."/>
            <person name="Liu Y."/>
            <person name="Qu J."/>
            <person name="Song X.-Z."/>
            <person name="Zhang L."/>
            <person name="Thornton R."/>
            <person name="Coyle M."/>
            <person name="Francisco L."/>
            <person name="Jackson L."/>
            <person name="Javaid M."/>
            <person name="Korchina V."/>
            <person name="Kovar C."/>
            <person name="Mata R."/>
            <person name="Mathew T."/>
            <person name="Ngo R."/>
            <person name="Nguyen L."/>
            <person name="Nguyen N."/>
            <person name="Okwuonu G."/>
            <person name="Ongeri F."/>
            <person name="Pham C."/>
            <person name="Simmons D."/>
            <person name="Wilczek-Boney K."/>
            <person name="Hale W."/>
            <person name="Jakkamsetti A."/>
            <person name="Pham P."/>
            <person name="Ruth R."/>
            <person name="San Lucas F."/>
            <person name="Warren J."/>
            <person name="Zhang J."/>
            <person name="Zhao Z."/>
            <person name="Zhou C."/>
            <person name="Zhu D."/>
            <person name="Lee S."/>
            <person name="Bess C."/>
            <person name="Blankenburg K."/>
            <person name="Forbes L."/>
            <person name="Fu Q."/>
            <person name="Gubbala S."/>
            <person name="Hirani K."/>
            <person name="Jayaseelan J.C."/>
            <person name="Lara F."/>
            <person name="Munidasa M."/>
            <person name="Palculict T."/>
            <person name="Patil S."/>
            <person name="Pu L.-L."/>
            <person name="Saada N."/>
            <person name="Tang L."/>
            <person name="Weissenberger G."/>
            <person name="Zhu Y."/>
            <person name="Hemphill L."/>
            <person name="Shang Y."/>
            <person name="Youmans B."/>
            <person name="Ayvaz T."/>
            <person name="Ross M."/>
            <person name="Santibanez J."/>
            <person name="Aqrawi P."/>
            <person name="Gross S."/>
            <person name="Joshi V."/>
            <person name="Fowler G."/>
            <person name="Nazareth L."/>
            <person name="Reid J."/>
            <person name="Worley K."/>
            <person name="Petrosino J."/>
            <person name="Highlander S."/>
            <person name="Gibbs R."/>
        </authorList>
    </citation>
    <scope>NUCLEOTIDE SEQUENCE [LARGE SCALE GENOMIC DNA]</scope>
    <source>
        <strain evidence="9 10">DSM 3688</strain>
    </source>
</reference>
<evidence type="ECO:0000256" key="5">
    <source>
        <dbReference type="PIRSR" id="PIRSR000097-1"/>
    </source>
</evidence>
<dbReference type="InterPro" id="IPR023210">
    <property type="entry name" value="NADP_OxRdtase_dom"/>
</dbReference>
<dbReference type="eggNOG" id="COG0656">
    <property type="taxonomic scope" value="Bacteria"/>
</dbReference>
<dbReference type="PRINTS" id="PR00069">
    <property type="entry name" value="ALDKETRDTASE"/>
</dbReference>
<dbReference type="Proteomes" id="UP000007820">
    <property type="component" value="Unassembled WGS sequence"/>
</dbReference>
<gene>
    <name evidence="9" type="primary">dkgA</name>
    <name evidence="9" type="ORF">HMPREF9136_2376</name>
</gene>
<dbReference type="EMBL" id="AFPW01000041">
    <property type="protein sequence ID" value="EGQ12493.1"/>
    <property type="molecule type" value="Genomic_DNA"/>
</dbReference>
<dbReference type="InterPro" id="IPR036812">
    <property type="entry name" value="NAD(P)_OxRdtase_dom_sf"/>
</dbReference>
<dbReference type="PANTHER" id="PTHR43827">
    <property type="entry name" value="2,5-DIKETO-D-GLUCONIC ACID REDUCTASE"/>
    <property type="match status" value="1"/>
</dbReference>
<comment type="caution">
    <text evidence="9">The sequence shown here is derived from an EMBL/GenBank/DDBJ whole genome shotgun (WGS) entry which is preliminary data.</text>
</comment>